<gene>
    <name evidence="1" type="ORF">ACFQ03_04750</name>
</gene>
<keyword evidence="2" id="KW-1185">Reference proteome</keyword>
<proteinExistence type="predicted"/>
<name>A0ABW3D7E5_9BACL</name>
<protein>
    <submittedName>
        <fullName evidence="1">Uncharacterized protein</fullName>
    </submittedName>
</protein>
<organism evidence="1 2">
    <name type="scientific">Paenibacillus residui</name>
    <dbReference type="NCBI Taxonomy" id="629724"/>
    <lineage>
        <taxon>Bacteria</taxon>
        <taxon>Bacillati</taxon>
        <taxon>Bacillota</taxon>
        <taxon>Bacilli</taxon>
        <taxon>Bacillales</taxon>
        <taxon>Paenibacillaceae</taxon>
        <taxon>Paenibacillus</taxon>
    </lineage>
</organism>
<sequence length="477" mass="52972">MLDRLRKHLAIPLLIIALALIGGMFAKLYLSKDEGTFYLQDLYGDRSALEGVTISGDLRDGYHRTHFSIRGSQVVTATDFYEKNPGGFSHRHSVGAAKTIDGIQHEARPSFVGEYDFDITYQDRRNPKHMITGTGYVKTGLAFHDPSKSTNNDMIMDYTDTEMITGTNTNTGSGTTGAGSTNVSSRQYFFANDLNYGITRIGDKVYFTVPTTSGYTGMNGIYEITDFSVGGFLRPAEKAARELVAIDLDNNGKEGAPKVEVLGLEAVGDKLVLILSEDNKLTLRGFDSHSGADLGKVTMEDIAIGGRENVKDPSDSKEETHYAAYEAFIDHDVQVINLIFSRGPAEPDEVKTTMLSFDLSDGVMLIGTVKESYPREEIDRFYDTTLISHRQGKLYVVKTLRDSEEKSQIPYDIVRPKHLMIYVYENAKLVYKGELVTDMNDDVIHVRNLPPSTGGFGYDEVRYRNFDNVRIGQGGEA</sequence>
<evidence type="ECO:0000313" key="1">
    <source>
        <dbReference type="EMBL" id="MFD0868446.1"/>
    </source>
</evidence>
<reference evidence="2" key="1">
    <citation type="journal article" date="2019" name="Int. J. Syst. Evol. Microbiol.">
        <title>The Global Catalogue of Microorganisms (GCM) 10K type strain sequencing project: providing services to taxonomists for standard genome sequencing and annotation.</title>
        <authorList>
            <consortium name="The Broad Institute Genomics Platform"/>
            <consortium name="The Broad Institute Genome Sequencing Center for Infectious Disease"/>
            <person name="Wu L."/>
            <person name="Ma J."/>
        </authorList>
    </citation>
    <scope>NUCLEOTIDE SEQUENCE [LARGE SCALE GENOMIC DNA]</scope>
    <source>
        <strain evidence="2">CCUG 57263</strain>
    </source>
</reference>
<dbReference type="Proteomes" id="UP001597120">
    <property type="component" value="Unassembled WGS sequence"/>
</dbReference>
<evidence type="ECO:0000313" key="2">
    <source>
        <dbReference type="Proteomes" id="UP001597120"/>
    </source>
</evidence>
<dbReference type="RefSeq" id="WP_379286418.1">
    <property type="nucleotide sequence ID" value="NZ_JBHTIU010000012.1"/>
</dbReference>
<accession>A0ABW3D7E5</accession>
<dbReference type="EMBL" id="JBHTIU010000012">
    <property type="protein sequence ID" value="MFD0868446.1"/>
    <property type="molecule type" value="Genomic_DNA"/>
</dbReference>
<comment type="caution">
    <text evidence="1">The sequence shown here is derived from an EMBL/GenBank/DDBJ whole genome shotgun (WGS) entry which is preliminary data.</text>
</comment>